<dbReference type="RefSeq" id="WP_158369612.1">
    <property type="nucleotide sequence ID" value="NZ_JAOQJU010000007.1"/>
</dbReference>
<feature type="transmembrane region" description="Helical" evidence="5">
    <location>
        <begin position="348"/>
        <end position="366"/>
    </location>
</feature>
<keyword evidence="2 5" id="KW-0812">Transmembrane</keyword>
<gene>
    <name evidence="7" type="ORF">OCV99_08200</name>
</gene>
<feature type="transmembrane region" description="Helical" evidence="5">
    <location>
        <begin position="20"/>
        <end position="37"/>
    </location>
</feature>
<evidence type="ECO:0000256" key="1">
    <source>
        <dbReference type="ARBA" id="ARBA00004141"/>
    </source>
</evidence>
<keyword evidence="4 5" id="KW-0472">Membrane</keyword>
<dbReference type="EMBL" id="JAOQJU010000007">
    <property type="protein sequence ID" value="MCU6686528.1"/>
    <property type="molecule type" value="Genomic_DNA"/>
</dbReference>
<sequence>MLHLIKYQFRQTVREHVTMFWALAFPIILGTLFYISFGNSDMGEDMDVIAVAVVEENTSGSAQAFLAYLDALDGDIVALEPMSKDDALDALKADEVEGIFSVAKEPELIVAKSGIEQSILKALLDTYRKNTEIALAVGEKHPEGLADAMGELEDWRETTEEVSVGGRTLNPNISYFFALIAYACLSGAFLGVKGCRDIQANLSALGARNCITPTHKMKMLVSNFLVMFGIHFVNIMILTVYVRFVLGIDLGGNPGAIILVNLMGSMIGVSMGILLGCINRVSFSMRMGFCVLFTLLPGFLAGLMFGEMKNIIEQHCPLLNRVNPAAVLSDSYYCMAVYSDTGRMMRNLIILGCMSVIFVLTAFLVTRRERYDSI</sequence>
<feature type="domain" description="ABC-2 type transporter transmembrane" evidence="6">
    <location>
        <begin position="18"/>
        <end position="364"/>
    </location>
</feature>
<evidence type="ECO:0000313" key="8">
    <source>
        <dbReference type="Proteomes" id="UP001652431"/>
    </source>
</evidence>
<dbReference type="InterPro" id="IPR013525">
    <property type="entry name" value="ABC2_TM"/>
</dbReference>
<evidence type="ECO:0000313" key="7">
    <source>
        <dbReference type="EMBL" id="MCU6686528.1"/>
    </source>
</evidence>
<comment type="subcellular location">
    <subcellularLocation>
        <location evidence="1">Membrane</location>
        <topology evidence="1">Multi-pass membrane protein</topology>
    </subcellularLocation>
</comment>
<keyword evidence="3 5" id="KW-1133">Transmembrane helix</keyword>
<feature type="transmembrane region" description="Helical" evidence="5">
    <location>
        <begin position="224"/>
        <end position="244"/>
    </location>
</feature>
<organism evidence="7 8">
    <name type="scientific">Dorea acetigenes</name>
    <dbReference type="NCBI Taxonomy" id="2981787"/>
    <lineage>
        <taxon>Bacteria</taxon>
        <taxon>Bacillati</taxon>
        <taxon>Bacillota</taxon>
        <taxon>Clostridia</taxon>
        <taxon>Lachnospirales</taxon>
        <taxon>Lachnospiraceae</taxon>
        <taxon>Dorea</taxon>
    </lineage>
</organism>
<evidence type="ECO:0000256" key="4">
    <source>
        <dbReference type="ARBA" id="ARBA00023136"/>
    </source>
</evidence>
<proteinExistence type="predicted"/>
<evidence type="ECO:0000256" key="2">
    <source>
        <dbReference type="ARBA" id="ARBA00022692"/>
    </source>
</evidence>
<keyword evidence="8" id="KW-1185">Reference proteome</keyword>
<feature type="transmembrane region" description="Helical" evidence="5">
    <location>
        <begin position="173"/>
        <end position="192"/>
    </location>
</feature>
<dbReference type="PANTHER" id="PTHR43027:SF1">
    <property type="entry name" value="DOXORUBICIN RESISTANCE ABC TRANSPORTER PERMEASE PROTEIN DRRC-RELATED"/>
    <property type="match status" value="1"/>
</dbReference>
<protein>
    <submittedName>
        <fullName evidence="7">ABC transporter permease</fullName>
    </submittedName>
</protein>
<accession>A0ABT2RM89</accession>
<name>A0ABT2RM89_9FIRM</name>
<dbReference type="PANTHER" id="PTHR43027">
    <property type="entry name" value="DOXORUBICIN RESISTANCE ABC TRANSPORTER PERMEASE PROTEIN DRRC-RELATED"/>
    <property type="match status" value="1"/>
</dbReference>
<dbReference type="Proteomes" id="UP001652431">
    <property type="component" value="Unassembled WGS sequence"/>
</dbReference>
<evidence type="ECO:0000256" key="3">
    <source>
        <dbReference type="ARBA" id="ARBA00022989"/>
    </source>
</evidence>
<comment type="caution">
    <text evidence="7">The sequence shown here is derived from an EMBL/GenBank/DDBJ whole genome shotgun (WGS) entry which is preliminary data.</text>
</comment>
<feature type="transmembrane region" description="Helical" evidence="5">
    <location>
        <begin position="287"/>
        <end position="305"/>
    </location>
</feature>
<evidence type="ECO:0000259" key="6">
    <source>
        <dbReference type="Pfam" id="PF12698"/>
    </source>
</evidence>
<dbReference type="Pfam" id="PF12698">
    <property type="entry name" value="ABC2_membrane_3"/>
    <property type="match status" value="1"/>
</dbReference>
<feature type="transmembrane region" description="Helical" evidence="5">
    <location>
        <begin position="256"/>
        <end position="275"/>
    </location>
</feature>
<reference evidence="7 8" key="1">
    <citation type="journal article" date="2021" name="ISME Commun">
        <title>Automated analysis of genomic sequences facilitates high-throughput and comprehensive description of bacteria.</title>
        <authorList>
            <person name="Hitch T.C.A."/>
        </authorList>
    </citation>
    <scope>NUCLEOTIDE SEQUENCE [LARGE SCALE GENOMIC DNA]</scope>
    <source>
        <strain evidence="7 8">Sanger_03</strain>
    </source>
</reference>
<dbReference type="InterPro" id="IPR052902">
    <property type="entry name" value="ABC-2_transporter"/>
</dbReference>
<evidence type="ECO:0000256" key="5">
    <source>
        <dbReference type="SAM" id="Phobius"/>
    </source>
</evidence>